<proteinExistence type="predicted"/>
<evidence type="ECO:0000313" key="2">
    <source>
        <dbReference type="EMBL" id="GFT07708.1"/>
    </source>
</evidence>
<accession>A0A8X6PWA5</accession>
<dbReference type="Proteomes" id="UP000887013">
    <property type="component" value="Unassembled WGS sequence"/>
</dbReference>
<organism evidence="3 4">
    <name type="scientific">Nephila pilipes</name>
    <name type="common">Giant wood spider</name>
    <name type="synonym">Nephila maculata</name>
    <dbReference type="NCBI Taxonomy" id="299642"/>
    <lineage>
        <taxon>Eukaryota</taxon>
        <taxon>Metazoa</taxon>
        <taxon>Ecdysozoa</taxon>
        <taxon>Arthropoda</taxon>
        <taxon>Chelicerata</taxon>
        <taxon>Arachnida</taxon>
        <taxon>Araneae</taxon>
        <taxon>Araneomorphae</taxon>
        <taxon>Entelegynae</taxon>
        <taxon>Araneoidea</taxon>
        <taxon>Nephilidae</taxon>
        <taxon>Nephila</taxon>
    </lineage>
</organism>
<keyword evidence="4" id="KW-1185">Reference proteome</keyword>
<dbReference type="AlphaFoldDB" id="A0A8X6PWA5"/>
<evidence type="ECO:0000256" key="1">
    <source>
        <dbReference type="SAM" id="MobiDB-lite"/>
    </source>
</evidence>
<feature type="compositionally biased region" description="Polar residues" evidence="1">
    <location>
        <begin position="8"/>
        <end position="21"/>
    </location>
</feature>
<sequence length="40" mass="4479">MKRALIPESSSSQNQMHCNTDTAEDPKFNLDAIPGHHFPL</sequence>
<protein>
    <submittedName>
        <fullName evidence="3">Uncharacterized protein</fullName>
    </submittedName>
</protein>
<comment type="caution">
    <text evidence="3">The sequence shown here is derived from an EMBL/GenBank/DDBJ whole genome shotgun (WGS) entry which is preliminary data.</text>
</comment>
<feature type="region of interest" description="Disordered" evidence="1">
    <location>
        <begin position="1"/>
        <end position="27"/>
    </location>
</feature>
<reference evidence="3" key="1">
    <citation type="submission" date="2020-08" db="EMBL/GenBank/DDBJ databases">
        <title>Multicomponent nature underlies the extraordinary mechanical properties of spider dragline silk.</title>
        <authorList>
            <person name="Kono N."/>
            <person name="Nakamura H."/>
            <person name="Mori M."/>
            <person name="Yoshida Y."/>
            <person name="Ohtoshi R."/>
            <person name="Malay A.D."/>
            <person name="Moran D.A.P."/>
            <person name="Tomita M."/>
            <person name="Numata K."/>
            <person name="Arakawa K."/>
        </authorList>
    </citation>
    <scope>NUCLEOTIDE SEQUENCE</scope>
</reference>
<gene>
    <name evidence="2" type="ORF">NPIL_305721</name>
    <name evidence="3" type="ORF">NPIL_55121</name>
</gene>
<evidence type="ECO:0000313" key="4">
    <source>
        <dbReference type="Proteomes" id="UP000887013"/>
    </source>
</evidence>
<feature type="non-terminal residue" evidence="3">
    <location>
        <position position="40"/>
    </location>
</feature>
<dbReference type="EMBL" id="BMAW01025422">
    <property type="protein sequence ID" value="GFT92409.1"/>
    <property type="molecule type" value="Genomic_DNA"/>
</dbReference>
<evidence type="ECO:0000313" key="3">
    <source>
        <dbReference type="EMBL" id="GFT92409.1"/>
    </source>
</evidence>
<dbReference type="EMBL" id="BMAW01056770">
    <property type="protein sequence ID" value="GFT07708.1"/>
    <property type="molecule type" value="Genomic_DNA"/>
</dbReference>
<name>A0A8X6PWA5_NEPPI</name>